<evidence type="ECO:0000313" key="2">
    <source>
        <dbReference type="EMBL" id="MFC6084272.1"/>
    </source>
</evidence>
<keyword evidence="3" id="KW-1185">Reference proteome</keyword>
<sequence>MAHLSLGTGLTEARPTVRTRPVSASTAAHCAELLSILQRELTPHGTRSEIHLRERTPSDGPIRPHETHHPTELHVFGPDQEQRATVLVADMTEGRFYCVTPRDAPWLRFPLHQTVEAAAYLRLLARDHTRLPAGAPENGPM</sequence>
<proteinExistence type="predicted"/>
<evidence type="ECO:0008006" key="4">
    <source>
        <dbReference type="Google" id="ProtNLM"/>
    </source>
</evidence>
<evidence type="ECO:0000313" key="3">
    <source>
        <dbReference type="Proteomes" id="UP001596137"/>
    </source>
</evidence>
<comment type="caution">
    <text evidence="2">The sequence shown here is derived from an EMBL/GenBank/DDBJ whole genome shotgun (WGS) entry which is preliminary data.</text>
</comment>
<dbReference type="Proteomes" id="UP001596137">
    <property type="component" value="Unassembled WGS sequence"/>
</dbReference>
<organism evidence="2 3">
    <name type="scientific">Sphaerisporangium aureirubrum</name>
    <dbReference type="NCBI Taxonomy" id="1544736"/>
    <lineage>
        <taxon>Bacteria</taxon>
        <taxon>Bacillati</taxon>
        <taxon>Actinomycetota</taxon>
        <taxon>Actinomycetes</taxon>
        <taxon>Streptosporangiales</taxon>
        <taxon>Streptosporangiaceae</taxon>
        <taxon>Sphaerisporangium</taxon>
    </lineage>
</organism>
<feature type="region of interest" description="Disordered" evidence="1">
    <location>
        <begin position="1"/>
        <end position="22"/>
    </location>
</feature>
<gene>
    <name evidence="2" type="ORF">ACFP1K_24150</name>
</gene>
<reference evidence="3" key="1">
    <citation type="journal article" date="2019" name="Int. J. Syst. Evol. Microbiol.">
        <title>The Global Catalogue of Microorganisms (GCM) 10K type strain sequencing project: providing services to taxonomists for standard genome sequencing and annotation.</title>
        <authorList>
            <consortium name="The Broad Institute Genomics Platform"/>
            <consortium name="The Broad Institute Genome Sequencing Center for Infectious Disease"/>
            <person name="Wu L."/>
            <person name="Ma J."/>
        </authorList>
    </citation>
    <scope>NUCLEOTIDE SEQUENCE [LARGE SCALE GENOMIC DNA]</scope>
    <source>
        <strain evidence="3">JCM 30346</strain>
    </source>
</reference>
<dbReference type="RefSeq" id="WP_380757149.1">
    <property type="nucleotide sequence ID" value="NZ_JBHSRF010000040.1"/>
</dbReference>
<accession>A0ABW1NNC8</accession>
<dbReference type="EMBL" id="JBHSRF010000040">
    <property type="protein sequence ID" value="MFC6084272.1"/>
    <property type="molecule type" value="Genomic_DNA"/>
</dbReference>
<name>A0ABW1NNC8_9ACTN</name>
<evidence type="ECO:0000256" key="1">
    <source>
        <dbReference type="SAM" id="MobiDB-lite"/>
    </source>
</evidence>
<protein>
    <recommendedName>
        <fullName evidence="4">DUF5753 domain-containing protein</fullName>
    </recommendedName>
</protein>